<evidence type="ECO:0000313" key="2">
    <source>
        <dbReference type="Proteomes" id="UP001638806"/>
    </source>
</evidence>
<protein>
    <submittedName>
        <fullName evidence="1">Uncharacterized protein</fullName>
    </submittedName>
</protein>
<dbReference type="EMBL" id="JBGNUJ010000003">
    <property type="protein sequence ID" value="KAL3961934.1"/>
    <property type="molecule type" value="Genomic_DNA"/>
</dbReference>
<keyword evidence="2" id="KW-1185">Reference proteome</keyword>
<sequence length="73" mass="8371">MAISGAPKDESMPASIEGQCFTKYTNHCEYYYQNVKYEVPCKANAQCHKFFNKCTVKINRRKPIDQQDPATCS</sequence>
<comment type="caution">
    <text evidence="1">The sequence shown here is derived from an EMBL/GenBank/DDBJ whole genome shotgun (WGS) entry which is preliminary data.</text>
</comment>
<accession>A0ACC4E2F9</accession>
<evidence type="ECO:0000313" key="1">
    <source>
        <dbReference type="EMBL" id="KAL3961934.1"/>
    </source>
</evidence>
<dbReference type="Proteomes" id="UP001638806">
    <property type="component" value="Unassembled WGS sequence"/>
</dbReference>
<gene>
    <name evidence="1" type="ORF">ACCO45_003457</name>
</gene>
<proteinExistence type="predicted"/>
<organism evidence="1 2">
    <name type="scientific">Purpureocillium lilacinum</name>
    <name type="common">Paecilomyces lilacinus</name>
    <dbReference type="NCBI Taxonomy" id="33203"/>
    <lineage>
        <taxon>Eukaryota</taxon>
        <taxon>Fungi</taxon>
        <taxon>Dikarya</taxon>
        <taxon>Ascomycota</taxon>
        <taxon>Pezizomycotina</taxon>
        <taxon>Sordariomycetes</taxon>
        <taxon>Hypocreomycetidae</taxon>
        <taxon>Hypocreales</taxon>
        <taxon>Ophiocordycipitaceae</taxon>
        <taxon>Purpureocillium</taxon>
    </lineage>
</organism>
<reference evidence="1" key="1">
    <citation type="submission" date="2024-12" db="EMBL/GenBank/DDBJ databases">
        <title>Comparative genomics and development of molecular markers within Purpureocillium lilacinum and among Purpureocillium species.</title>
        <authorList>
            <person name="Yeh Z.-Y."/>
            <person name="Ni N.-T."/>
            <person name="Lo P.-H."/>
            <person name="Mushyakhwo K."/>
            <person name="Lin C.-F."/>
            <person name="Nai Y.-S."/>
        </authorList>
    </citation>
    <scope>NUCLEOTIDE SEQUENCE</scope>
    <source>
        <strain evidence="1">NCHU-NPUST-175</strain>
    </source>
</reference>
<name>A0ACC4E2F9_PURLI</name>